<dbReference type="InterPro" id="IPR006461">
    <property type="entry name" value="PLAC_motif_containing"/>
</dbReference>
<protein>
    <recommendedName>
        <fullName evidence="4">PLAC8-domain-containing protein</fullName>
    </recommendedName>
</protein>
<dbReference type="EMBL" id="KZ302086">
    <property type="protein sequence ID" value="PFH47899.1"/>
    <property type="molecule type" value="Genomic_DNA"/>
</dbReference>
<dbReference type="NCBIfam" id="TIGR01571">
    <property type="entry name" value="A_thal_Cys_rich"/>
    <property type="match status" value="1"/>
</dbReference>
<feature type="compositionally biased region" description="Low complexity" evidence="1">
    <location>
        <begin position="23"/>
        <end position="32"/>
    </location>
</feature>
<feature type="compositionally biased region" description="Polar residues" evidence="1">
    <location>
        <begin position="1"/>
        <end position="10"/>
    </location>
</feature>
<evidence type="ECO:0000313" key="2">
    <source>
        <dbReference type="EMBL" id="PFH47899.1"/>
    </source>
</evidence>
<feature type="region of interest" description="Disordered" evidence="1">
    <location>
        <begin position="1"/>
        <end position="32"/>
    </location>
</feature>
<dbReference type="OrthoDB" id="1045822at2759"/>
<dbReference type="AlphaFoldDB" id="A0A2A9NB99"/>
<sequence>MYQQPQQPQAVYSEKGPGPQYPTPQVAYAQQPQPQMVQMQQPQPTMGMTVGPGGNRNAKNVPFNPNGKRDWSNGICDCFDDCGTCLMAWFCPCMVYAQVKQRLEYLNQRGIPDPERGGSGCNGDCMVHGLLSACLGIGWVLQISNRGSVRHRYSIEGGGCGDCCTVCWCSPCQLTQESREIELEERSFMH</sequence>
<accession>A0A2A9NB99</accession>
<dbReference type="Proteomes" id="UP000242287">
    <property type="component" value="Unassembled WGS sequence"/>
</dbReference>
<name>A0A2A9NB99_9AGAR</name>
<evidence type="ECO:0000256" key="1">
    <source>
        <dbReference type="SAM" id="MobiDB-lite"/>
    </source>
</evidence>
<evidence type="ECO:0008006" key="4">
    <source>
        <dbReference type="Google" id="ProtNLM"/>
    </source>
</evidence>
<gene>
    <name evidence="2" type="ORF">AMATHDRAFT_66586</name>
</gene>
<keyword evidence="3" id="KW-1185">Reference proteome</keyword>
<reference evidence="2 3" key="1">
    <citation type="submission" date="2014-02" db="EMBL/GenBank/DDBJ databases">
        <title>Transposable element dynamics among asymbiotic and ectomycorrhizal Amanita fungi.</title>
        <authorList>
            <consortium name="DOE Joint Genome Institute"/>
            <person name="Hess J."/>
            <person name="Skrede I."/>
            <person name="Wolfe B."/>
            <person name="LaButti K."/>
            <person name="Ohm R.A."/>
            <person name="Grigoriev I.V."/>
            <person name="Pringle A."/>
        </authorList>
    </citation>
    <scope>NUCLEOTIDE SEQUENCE [LARGE SCALE GENOMIC DNA]</scope>
    <source>
        <strain evidence="2 3">SKay4041</strain>
    </source>
</reference>
<proteinExistence type="predicted"/>
<dbReference type="PANTHER" id="PTHR15907">
    <property type="entry name" value="DUF614 FAMILY PROTEIN-RELATED"/>
    <property type="match status" value="1"/>
</dbReference>
<dbReference type="STRING" id="703135.A0A2A9NB99"/>
<organism evidence="2 3">
    <name type="scientific">Amanita thiersii Skay4041</name>
    <dbReference type="NCBI Taxonomy" id="703135"/>
    <lineage>
        <taxon>Eukaryota</taxon>
        <taxon>Fungi</taxon>
        <taxon>Dikarya</taxon>
        <taxon>Basidiomycota</taxon>
        <taxon>Agaricomycotina</taxon>
        <taxon>Agaricomycetes</taxon>
        <taxon>Agaricomycetidae</taxon>
        <taxon>Agaricales</taxon>
        <taxon>Pluteineae</taxon>
        <taxon>Amanitaceae</taxon>
        <taxon>Amanita</taxon>
    </lineage>
</organism>
<dbReference type="Pfam" id="PF04749">
    <property type="entry name" value="PLAC8"/>
    <property type="match status" value="1"/>
</dbReference>
<evidence type="ECO:0000313" key="3">
    <source>
        <dbReference type="Proteomes" id="UP000242287"/>
    </source>
</evidence>